<dbReference type="SUPFAM" id="SSF54611">
    <property type="entry name" value="SecB-like"/>
    <property type="match status" value="1"/>
</dbReference>
<reference evidence="1 2" key="1">
    <citation type="submission" date="2024-08" db="EMBL/GenBank/DDBJ databases">
        <title>Two novel Cytobacillus novel species.</title>
        <authorList>
            <person name="Liu G."/>
        </authorList>
    </citation>
    <scope>NUCLEOTIDE SEQUENCE [LARGE SCALE GENOMIC DNA]</scope>
    <source>
        <strain evidence="1 2">FJAT-54145</strain>
    </source>
</reference>
<evidence type="ECO:0008006" key="3">
    <source>
        <dbReference type="Google" id="ProtNLM"/>
    </source>
</evidence>
<keyword evidence="2" id="KW-1185">Reference proteome</keyword>
<organism evidence="1 2">
    <name type="scientific">Cytobacillus spartinae</name>
    <dbReference type="NCBI Taxonomy" id="3299023"/>
    <lineage>
        <taxon>Bacteria</taxon>
        <taxon>Bacillati</taxon>
        <taxon>Bacillota</taxon>
        <taxon>Bacilli</taxon>
        <taxon>Bacillales</taxon>
        <taxon>Bacillaceae</taxon>
        <taxon>Cytobacillus</taxon>
    </lineage>
</organism>
<accession>A0ABW6K9R1</accession>
<evidence type="ECO:0000313" key="2">
    <source>
        <dbReference type="Proteomes" id="UP001601059"/>
    </source>
</evidence>
<evidence type="ECO:0000313" key="1">
    <source>
        <dbReference type="EMBL" id="MFE8700894.1"/>
    </source>
</evidence>
<proteinExistence type="predicted"/>
<dbReference type="InterPro" id="IPR035958">
    <property type="entry name" value="SecB-like_sf"/>
</dbReference>
<dbReference type="Gene3D" id="3.10.420.10">
    <property type="entry name" value="SecB-like"/>
    <property type="match status" value="1"/>
</dbReference>
<dbReference type="RefSeq" id="WP_389360501.1">
    <property type="nucleotide sequence ID" value="NZ_JBIACK010000003.1"/>
</dbReference>
<dbReference type="Proteomes" id="UP001601059">
    <property type="component" value="Unassembled WGS sequence"/>
</dbReference>
<dbReference type="EMBL" id="JBIACK010000003">
    <property type="protein sequence ID" value="MFE8700894.1"/>
    <property type="molecule type" value="Genomic_DNA"/>
</dbReference>
<gene>
    <name evidence="1" type="ORF">ACFYKX_09725</name>
</gene>
<comment type="caution">
    <text evidence="1">The sequence shown here is derived from an EMBL/GenBank/DDBJ whole genome shotgun (WGS) entry which is preliminary data.</text>
</comment>
<sequence length="142" mass="16281">MSKNVVSELRFNDFAIDRMVFQKNHTYTPTDKEIGLEFGLSAEASISSEMDESIIVLNCKIFEENFDEHNVPFFLELSMRGYFNCSQDFNIEDFQFNGMAILLPYLRSVITSFTAQSGISPVILPPINVYKVFKRDGDSHDD</sequence>
<protein>
    <recommendedName>
        <fullName evidence="3">Preprotein translocase subunit SecB</fullName>
    </recommendedName>
</protein>
<name>A0ABW6K9R1_9BACI</name>